<keyword evidence="4" id="KW-0808">Transferase</keyword>
<evidence type="ECO:0000256" key="6">
    <source>
        <dbReference type="ARBA" id="ARBA00022777"/>
    </source>
</evidence>
<dbReference type="GO" id="GO:0016301">
    <property type="term" value="F:kinase activity"/>
    <property type="evidence" value="ECO:0007669"/>
    <property type="project" value="UniProtKB-KW"/>
</dbReference>
<dbReference type="RefSeq" id="WP_379576030.1">
    <property type="nucleotide sequence ID" value="NZ_JBHUFV010000047.1"/>
</dbReference>
<evidence type="ECO:0000259" key="11">
    <source>
        <dbReference type="Pfam" id="PF02518"/>
    </source>
</evidence>
<keyword evidence="10" id="KW-1133">Transmembrane helix</keyword>
<evidence type="ECO:0000256" key="1">
    <source>
        <dbReference type="ARBA" id="ARBA00000085"/>
    </source>
</evidence>
<evidence type="ECO:0000256" key="8">
    <source>
        <dbReference type="ARBA" id="ARBA00023012"/>
    </source>
</evidence>
<dbReference type="InterPro" id="IPR050482">
    <property type="entry name" value="Sensor_HK_TwoCompSys"/>
</dbReference>
<feature type="domain" description="Histidine kinase/HSP90-like ATPase" evidence="11">
    <location>
        <begin position="311"/>
        <end position="400"/>
    </location>
</feature>
<evidence type="ECO:0000256" key="3">
    <source>
        <dbReference type="ARBA" id="ARBA00022553"/>
    </source>
</evidence>
<evidence type="ECO:0000256" key="5">
    <source>
        <dbReference type="ARBA" id="ARBA00022741"/>
    </source>
</evidence>
<evidence type="ECO:0000256" key="4">
    <source>
        <dbReference type="ARBA" id="ARBA00022679"/>
    </source>
</evidence>
<organism evidence="13 14">
    <name type="scientific">Nonomuraea mangrovi</name>
    <dbReference type="NCBI Taxonomy" id="2316207"/>
    <lineage>
        <taxon>Bacteria</taxon>
        <taxon>Bacillati</taxon>
        <taxon>Actinomycetota</taxon>
        <taxon>Actinomycetes</taxon>
        <taxon>Streptosporangiales</taxon>
        <taxon>Streptosporangiaceae</taxon>
        <taxon>Nonomuraea</taxon>
    </lineage>
</organism>
<dbReference type="InterPro" id="IPR036890">
    <property type="entry name" value="HATPase_C_sf"/>
</dbReference>
<evidence type="ECO:0000256" key="7">
    <source>
        <dbReference type="ARBA" id="ARBA00022840"/>
    </source>
</evidence>
<dbReference type="Gene3D" id="1.20.5.1930">
    <property type="match status" value="1"/>
</dbReference>
<feature type="transmembrane region" description="Helical" evidence="10">
    <location>
        <begin position="134"/>
        <end position="155"/>
    </location>
</feature>
<keyword evidence="7" id="KW-0067">ATP-binding</keyword>
<feature type="compositionally biased region" description="Basic and acidic residues" evidence="9">
    <location>
        <begin position="407"/>
        <end position="423"/>
    </location>
</feature>
<evidence type="ECO:0000313" key="13">
    <source>
        <dbReference type="EMBL" id="MFD1935920.1"/>
    </source>
</evidence>
<feature type="transmembrane region" description="Helical" evidence="10">
    <location>
        <begin position="84"/>
        <end position="104"/>
    </location>
</feature>
<feature type="domain" description="Signal transduction histidine kinase subgroup 3 dimerisation and phosphoacceptor" evidence="12">
    <location>
        <begin position="204"/>
        <end position="271"/>
    </location>
</feature>
<keyword evidence="10" id="KW-0472">Membrane</keyword>
<feature type="transmembrane region" description="Helical" evidence="10">
    <location>
        <begin position="41"/>
        <end position="72"/>
    </location>
</feature>
<comment type="catalytic activity">
    <reaction evidence="1">
        <text>ATP + protein L-histidine = ADP + protein N-phospho-L-histidine.</text>
        <dbReference type="EC" id="2.7.13.3"/>
    </reaction>
</comment>
<protein>
    <recommendedName>
        <fullName evidence="2">histidine kinase</fullName>
        <ecNumber evidence="2">2.7.13.3</ecNumber>
    </recommendedName>
</protein>
<proteinExistence type="predicted"/>
<keyword evidence="3" id="KW-0597">Phosphoprotein</keyword>
<dbReference type="Proteomes" id="UP001597368">
    <property type="component" value="Unassembled WGS sequence"/>
</dbReference>
<reference evidence="14" key="1">
    <citation type="journal article" date="2019" name="Int. J. Syst. Evol. Microbiol.">
        <title>The Global Catalogue of Microorganisms (GCM) 10K type strain sequencing project: providing services to taxonomists for standard genome sequencing and annotation.</title>
        <authorList>
            <consortium name="The Broad Institute Genomics Platform"/>
            <consortium name="The Broad Institute Genome Sequencing Center for Infectious Disease"/>
            <person name="Wu L."/>
            <person name="Ma J."/>
        </authorList>
    </citation>
    <scope>NUCLEOTIDE SEQUENCE [LARGE SCALE GENOMIC DNA]</scope>
    <source>
        <strain evidence="14">ICMP 6774ER</strain>
    </source>
</reference>
<keyword evidence="6 13" id="KW-0418">Kinase</keyword>
<feature type="transmembrane region" description="Helical" evidence="10">
    <location>
        <begin position="161"/>
        <end position="181"/>
    </location>
</feature>
<dbReference type="Pfam" id="PF02518">
    <property type="entry name" value="HATPase_c"/>
    <property type="match status" value="1"/>
</dbReference>
<dbReference type="Pfam" id="PF07730">
    <property type="entry name" value="HisKA_3"/>
    <property type="match status" value="1"/>
</dbReference>
<evidence type="ECO:0000256" key="10">
    <source>
        <dbReference type="SAM" id="Phobius"/>
    </source>
</evidence>
<feature type="transmembrane region" description="Helical" evidence="10">
    <location>
        <begin position="110"/>
        <end position="127"/>
    </location>
</feature>
<dbReference type="SUPFAM" id="SSF55874">
    <property type="entry name" value="ATPase domain of HSP90 chaperone/DNA topoisomerase II/histidine kinase"/>
    <property type="match status" value="1"/>
</dbReference>
<evidence type="ECO:0000313" key="14">
    <source>
        <dbReference type="Proteomes" id="UP001597368"/>
    </source>
</evidence>
<dbReference type="Gene3D" id="3.30.565.10">
    <property type="entry name" value="Histidine kinase-like ATPase, C-terminal domain"/>
    <property type="match status" value="1"/>
</dbReference>
<dbReference type="PANTHER" id="PTHR24421">
    <property type="entry name" value="NITRATE/NITRITE SENSOR PROTEIN NARX-RELATED"/>
    <property type="match status" value="1"/>
</dbReference>
<dbReference type="EMBL" id="JBHUFV010000047">
    <property type="protein sequence ID" value="MFD1935920.1"/>
    <property type="molecule type" value="Genomic_DNA"/>
</dbReference>
<accession>A0ABW4T474</accession>
<evidence type="ECO:0000256" key="2">
    <source>
        <dbReference type="ARBA" id="ARBA00012438"/>
    </source>
</evidence>
<sequence>MPSLLSPSWAALRAAHRARIPSSLRHGPVRPMLWRRPFAAAAGVLFLLNALMLAVGAGGGPAGVGVAALVALPVGLCPYRPMAAWWAMLTGLLVATPFTMIVGQDALPPWFLNLSAAQLPVLYALALSVPLGAVIPALAVTLSAGVLAVALIGGAHDTVALTQGALIWSLELILTVVLGHTRRARRKATLRIAEERGLRDVLEERARIARDLHDVVAHHMSVIAVQAATAPYRLGEDMSAAVAAEFDAINAAARSSLGELRQLLGVLRDPSAGWQGIAEVPALAASVRSAGLPLRLELPEPPPALPPEVSQAAYRIVQEALSNVVRHATGAPTTVCARLDEEGGRLVIEVTNERPPSAVSPAASGHGLEGMRERVSALGGSFAAGPDGDGGFAVRAVLPVGSTTAAGEDHRTSPSARGEKAVG</sequence>
<evidence type="ECO:0000259" key="12">
    <source>
        <dbReference type="Pfam" id="PF07730"/>
    </source>
</evidence>
<dbReference type="EC" id="2.7.13.3" evidence="2"/>
<gene>
    <name evidence="13" type="ORF">ACFSKW_31060</name>
</gene>
<keyword evidence="5" id="KW-0547">Nucleotide-binding</keyword>
<evidence type="ECO:0000256" key="9">
    <source>
        <dbReference type="SAM" id="MobiDB-lite"/>
    </source>
</evidence>
<name>A0ABW4T474_9ACTN</name>
<dbReference type="InterPro" id="IPR011712">
    <property type="entry name" value="Sig_transdc_His_kin_sub3_dim/P"/>
</dbReference>
<comment type="caution">
    <text evidence="13">The sequence shown here is derived from an EMBL/GenBank/DDBJ whole genome shotgun (WGS) entry which is preliminary data.</text>
</comment>
<keyword evidence="14" id="KW-1185">Reference proteome</keyword>
<feature type="region of interest" description="Disordered" evidence="9">
    <location>
        <begin position="402"/>
        <end position="423"/>
    </location>
</feature>
<dbReference type="PANTHER" id="PTHR24421:SF10">
    <property type="entry name" value="NITRATE_NITRITE SENSOR PROTEIN NARQ"/>
    <property type="match status" value="1"/>
</dbReference>
<dbReference type="CDD" id="cd16917">
    <property type="entry name" value="HATPase_UhpB-NarQ-NarX-like"/>
    <property type="match status" value="1"/>
</dbReference>
<keyword evidence="8" id="KW-0902">Two-component regulatory system</keyword>
<dbReference type="InterPro" id="IPR003594">
    <property type="entry name" value="HATPase_dom"/>
</dbReference>
<keyword evidence="10" id="KW-0812">Transmembrane</keyword>